<keyword evidence="5" id="KW-1185">Reference proteome</keyword>
<reference evidence="2" key="1">
    <citation type="journal article" date="2018" name="BMC Genomics">
        <title>Comparative genomics of the wheat fungal pathogen Pyrenophora tritici-repentis reveals chromosomal variations and genome plasticity.</title>
        <authorList>
            <person name="Moolhuijzen P."/>
            <person name="See P.T."/>
            <person name="Hane J.K."/>
            <person name="Shi G."/>
            <person name="Liu Z."/>
            <person name="Oliver R.P."/>
            <person name="Moffat C.S."/>
        </authorList>
    </citation>
    <scope>NUCLEOTIDE SEQUENCE [LARGE SCALE GENOMIC DNA]</scope>
    <source>
        <strain evidence="2">M4</strain>
    </source>
</reference>
<comment type="caution">
    <text evidence="2">The sequence shown here is derived from an EMBL/GenBank/DDBJ whole genome shotgun (WGS) entry which is preliminary data.</text>
</comment>
<protein>
    <submittedName>
        <fullName evidence="2">Uncharacterized protein</fullName>
    </submittedName>
</protein>
<evidence type="ECO:0000313" key="2">
    <source>
        <dbReference type="EMBL" id="KAF7569808.1"/>
    </source>
</evidence>
<evidence type="ECO:0000256" key="1">
    <source>
        <dbReference type="SAM" id="MobiDB-lite"/>
    </source>
</evidence>
<evidence type="ECO:0000313" key="3">
    <source>
        <dbReference type="EMBL" id="KAI1509302.1"/>
    </source>
</evidence>
<sequence length="124" mass="13661">MATNSDQSKAFNDVFNTVKEAPETNDKGSNASEDKPHGKQSQVSRSTKKVLKTSRKAKDNLEFVLGTLKTLKQGNLSVENEKLKDGQKTVKEVMDAIEQALDTNEEILNAIEQALHANEECNQG</sequence>
<reference evidence="3" key="3">
    <citation type="journal article" date="2022" name="bioRxiv">
        <title>A global pangenome for the wheat fungal pathogen Pyrenophora tritici-repentis and prediction of effector protein structural homology.</title>
        <authorList>
            <person name="Moolhuijzen P."/>
            <person name="See P.T."/>
            <person name="Shi G."/>
            <person name="Powell H.R."/>
            <person name="Cockram J."/>
            <person name="Jorgensen L.N."/>
            <person name="Benslimane H."/>
            <person name="Strelkov S.E."/>
            <person name="Turner J."/>
            <person name="Liu Z."/>
            <person name="Moffat C.S."/>
        </authorList>
    </citation>
    <scope>NUCLEOTIDE SEQUENCE</scope>
    <source>
        <strain evidence="3">86-124</strain>
    </source>
</reference>
<organism evidence="2 4">
    <name type="scientific">Pyrenophora tritici-repentis</name>
    <dbReference type="NCBI Taxonomy" id="45151"/>
    <lineage>
        <taxon>Eukaryota</taxon>
        <taxon>Fungi</taxon>
        <taxon>Dikarya</taxon>
        <taxon>Ascomycota</taxon>
        <taxon>Pezizomycotina</taxon>
        <taxon>Dothideomycetes</taxon>
        <taxon>Pleosporomycetidae</taxon>
        <taxon>Pleosporales</taxon>
        <taxon>Pleosporineae</taxon>
        <taxon>Pleosporaceae</taxon>
        <taxon>Pyrenophora</taxon>
    </lineage>
</organism>
<feature type="compositionally biased region" description="Basic and acidic residues" evidence="1">
    <location>
        <begin position="20"/>
        <end position="37"/>
    </location>
</feature>
<name>A0A2W1HFY7_9PLEO</name>
<evidence type="ECO:0000313" key="5">
    <source>
        <dbReference type="Proteomes" id="UP000249757"/>
    </source>
</evidence>
<gene>
    <name evidence="3" type="ORF">Ptr86124_011842</name>
    <name evidence="2" type="ORF">PtrM4_122230</name>
</gene>
<proteinExistence type="predicted"/>
<reference evidence="3" key="2">
    <citation type="submission" date="2021-05" db="EMBL/GenBank/DDBJ databases">
        <authorList>
            <person name="Moolhuijzen P.M."/>
            <person name="Moffat C.S."/>
        </authorList>
    </citation>
    <scope>NUCLEOTIDE SEQUENCE</scope>
    <source>
        <strain evidence="3">86-124</strain>
    </source>
</reference>
<feature type="region of interest" description="Disordered" evidence="1">
    <location>
        <begin position="1"/>
        <end position="54"/>
    </location>
</feature>
<dbReference type="Proteomes" id="UP000245464">
    <property type="component" value="Chromosome 6"/>
</dbReference>
<dbReference type="AlphaFoldDB" id="A0A2W1HFY7"/>
<dbReference type="Proteomes" id="UP000249757">
    <property type="component" value="Unassembled WGS sequence"/>
</dbReference>
<accession>A0A2W1HFY7</accession>
<feature type="compositionally biased region" description="Polar residues" evidence="1">
    <location>
        <begin position="1"/>
        <end position="10"/>
    </location>
</feature>
<reference evidence="5" key="4">
    <citation type="journal article" date="2022" name="Microb. Genom.">
        <title>A global pangenome for the wheat fungal pathogen Pyrenophora tritici-repentis and prediction of effector protein structural homology.</title>
        <authorList>
            <person name="Moolhuijzen P.M."/>
            <person name="See P.T."/>
            <person name="Shi G."/>
            <person name="Powell H.R."/>
            <person name="Cockram J."/>
            <person name="Jorgensen L.N."/>
            <person name="Benslimane H."/>
            <person name="Strelkov S.E."/>
            <person name="Turner J."/>
            <person name="Liu Z."/>
            <person name="Moffat C.S."/>
        </authorList>
    </citation>
    <scope>NUCLEOTIDE SEQUENCE [LARGE SCALE GENOMIC DNA]</scope>
</reference>
<dbReference type="EMBL" id="NQIK02000006">
    <property type="protein sequence ID" value="KAF7569808.1"/>
    <property type="molecule type" value="Genomic_DNA"/>
</dbReference>
<dbReference type="EMBL" id="NRDI02000021">
    <property type="protein sequence ID" value="KAI1509302.1"/>
    <property type="molecule type" value="Genomic_DNA"/>
</dbReference>
<evidence type="ECO:0000313" key="4">
    <source>
        <dbReference type="Proteomes" id="UP000245464"/>
    </source>
</evidence>